<organism evidence="1 2">
    <name type="scientific">Aquabacterium soli</name>
    <dbReference type="NCBI Taxonomy" id="2493092"/>
    <lineage>
        <taxon>Bacteria</taxon>
        <taxon>Pseudomonadati</taxon>
        <taxon>Pseudomonadota</taxon>
        <taxon>Betaproteobacteria</taxon>
        <taxon>Burkholderiales</taxon>
        <taxon>Aquabacterium</taxon>
    </lineage>
</organism>
<dbReference type="AlphaFoldDB" id="A0A426UWR8"/>
<proteinExistence type="predicted"/>
<protein>
    <submittedName>
        <fullName evidence="1">Uncharacterized protein</fullName>
    </submittedName>
</protein>
<dbReference type="EMBL" id="RSED01000086">
    <property type="protein sequence ID" value="RRR98853.1"/>
    <property type="molecule type" value="Genomic_DNA"/>
</dbReference>
<sequence>MNDTRWHAVLPTLALHQVPARIKLLWDEYSNVANPGAEVITGYDSYGKPNALGPQIAFNVTGRYWECTAIGPFLPSDIEWLAVQTEKFTELSMSLPANLQIVLAGEESVIIGYEFMPS</sequence>
<dbReference type="Proteomes" id="UP000269265">
    <property type="component" value="Unassembled WGS sequence"/>
</dbReference>
<name>A0A426UWR8_9BURK</name>
<keyword evidence="2" id="KW-1185">Reference proteome</keyword>
<dbReference type="RefSeq" id="WP_125245681.1">
    <property type="nucleotide sequence ID" value="NZ_RSED01000086.1"/>
</dbReference>
<dbReference type="OrthoDB" id="9869284at2"/>
<comment type="caution">
    <text evidence="1">The sequence shown here is derived from an EMBL/GenBank/DDBJ whole genome shotgun (WGS) entry which is preliminary data.</text>
</comment>
<accession>A0A426UWR8</accession>
<evidence type="ECO:0000313" key="1">
    <source>
        <dbReference type="EMBL" id="RRR98853.1"/>
    </source>
</evidence>
<reference evidence="1 2" key="1">
    <citation type="submission" date="2018-12" db="EMBL/GenBank/DDBJ databases">
        <title>The whole draft genome of Aquabacterium sp. SJQ9.</title>
        <authorList>
            <person name="Sun L."/>
            <person name="Gao X."/>
            <person name="Chen W."/>
            <person name="Huang K."/>
        </authorList>
    </citation>
    <scope>NUCLEOTIDE SEQUENCE [LARGE SCALE GENOMIC DNA]</scope>
    <source>
        <strain evidence="1 2">SJQ9</strain>
    </source>
</reference>
<evidence type="ECO:0000313" key="2">
    <source>
        <dbReference type="Proteomes" id="UP000269265"/>
    </source>
</evidence>
<gene>
    <name evidence="1" type="ORF">EIP75_23895</name>
</gene>